<name>A0A383WDT4_TETOB</name>
<evidence type="ECO:0000256" key="1">
    <source>
        <dbReference type="SAM" id="MobiDB-lite"/>
    </source>
</evidence>
<evidence type="ECO:0000313" key="3">
    <source>
        <dbReference type="Proteomes" id="UP000256970"/>
    </source>
</evidence>
<proteinExistence type="predicted"/>
<reference evidence="2 3" key="1">
    <citation type="submission" date="2016-10" db="EMBL/GenBank/DDBJ databases">
        <authorList>
            <person name="Cai Z."/>
        </authorList>
    </citation>
    <scope>NUCLEOTIDE SEQUENCE [LARGE SCALE GENOMIC DNA]</scope>
</reference>
<feature type="region of interest" description="Disordered" evidence="1">
    <location>
        <begin position="1"/>
        <end position="52"/>
    </location>
</feature>
<organism evidence="2 3">
    <name type="scientific">Tetradesmus obliquus</name>
    <name type="common">Green alga</name>
    <name type="synonym">Acutodesmus obliquus</name>
    <dbReference type="NCBI Taxonomy" id="3088"/>
    <lineage>
        <taxon>Eukaryota</taxon>
        <taxon>Viridiplantae</taxon>
        <taxon>Chlorophyta</taxon>
        <taxon>core chlorophytes</taxon>
        <taxon>Chlorophyceae</taxon>
        <taxon>CS clade</taxon>
        <taxon>Sphaeropleales</taxon>
        <taxon>Scenedesmaceae</taxon>
        <taxon>Tetradesmus</taxon>
    </lineage>
</organism>
<keyword evidence="3" id="KW-1185">Reference proteome</keyword>
<sequence>MAHGGSSTRSSSRVTCSVLQQSSGSSRSSRSSSSSSSSSSSGSSRVESRTSSLVRLPAAVLELRGRLQQQQQQQQRQQQQQQQAPAGAAAAGLQQDTAASVQCQLKLYVWQHMAAGLAGSIN</sequence>
<dbReference type="Proteomes" id="UP000256970">
    <property type="component" value="Unassembled WGS sequence"/>
</dbReference>
<protein>
    <submittedName>
        <fullName evidence="2">Uncharacterized protein</fullName>
    </submittedName>
</protein>
<accession>A0A383WDT4</accession>
<evidence type="ECO:0000313" key="2">
    <source>
        <dbReference type="EMBL" id="SZX75164.1"/>
    </source>
</evidence>
<feature type="region of interest" description="Disordered" evidence="1">
    <location>
        <begin position="66"/>
        <end position="93"/>
    </location>
</feature>
<dbReference type="AlphaFoldDB" id="A0A383WDT4"/>
<gene>
    <name evidence="2" type="ORF">BQ4739_LOCUS15467</name>
</gene>
<dbReference type="EMBL" id="FNXT01001226">
    <property type="protein sequence ID" value="SZX75164.1"/>
    <property type="molecule type" value="Genomic_DNA"/>
</dbReference>